<dbReference type="RefSeq" id="WP_054728221.1">
    <property type="nucleotide sequence ID" value="NZ_CP012898.1"/>
</dbReference>
<dbReference type="STRING" id="1736674.APS56_11455"/>
<gene>
    <name evidence="2" type="ORF">APS56_11455</name>
</gene>
<reference evidence="2 3" key="1">
    <citation type="submission" date="2015-10" db="EMBL/GenBank/DDBJ databases">
        <authorList>
            <person name="Gilbert D.G."/>
        </authorList>
    </citation>
    <scope>NUCLEOTIDE SEQUENCE [LARGE SCALE GENOMIC DNA]</scope>
    <source>
        <strain evidence="3">HZ-22</strain>
    </source>
</reference>
<dbReference type="CDD" id="cd07891">
    <property type="entry name" value="CYTH-like_CthTTM-like_1"/>
    <property type="match status" value="1"/>
</dbReference>
<evidence type="ECO:0000313" key="3">
    <source>
        <dbReference type="Proteomes" id="UP000057981"/>
    </source>
</evidence>
<dbReference type="Pfam" id="PF01928">
    <property type="entry name" value="CYTH"/>
    <property type="match status" value="1"/>
</dbReference>
<dbReference type="PANTHER" id="PTHR40114:SF1">
    <property type="entry name" value="SLR0698 PROTEIN"/>
    <property type="match status" value="1"/>
</dbReference>
<dbReference type="InterPro" id="IPR023577">
    <property type="entry name" value="CYTH_domain"/>
</dbReference>
<proteinExistence type="predicted"/>
<dbReference type="SUPFAM" id="SSF55154">
    <property type="entry name" value="CYTH-like phosphatases"/>
    <property type="match status" value="1"/>
</dbReference>
<evidence type="ECO:0000259" key="1">
    <source>
        <dbReference type="PROSITE" id="PS51707"/>
    </source>
</evidence>
<evidence type="ECO:0000313" key="2">
    <source>
        <dbReference type="EMBL" id="ALJ05704.1"/>
    </source>
</evidence>
<dbReference type="InterPro" id="IPR033469">
    <property type="entry name" value="CYTH-like_dom_sf"/>
</dbReference>
<dbReference type="PANTHER" id="PTHR40114">
    <property type="entry name" value="SLR0698 PROTEIN"/>
    <property type="match status" value="1"/>
</dbReference>
<dbReference type="PATRIC" id="fig|1736674.3.peg.2348"/>
<dbReference type="Gene3D" id="2.40.320.10">
    <property type="entry name" value="Hypothetical Protein Pfu-838710-001"/>
    <property type="match status" value="1"/>
</dbReference>
<dbReference type="InterPro" id="IPR012042">
    <property type="entry name" value="NeuTTM/CthTTM-like"/>
</dbReference>
<feature type="domain" description="CYTH" evidence="1">
    <location>
        <begin position="1"/>
        <end position="149"/>
    </location>
</feature>
<name>A0A0P0D9Z1_9FLAO</name>
<dbReference type="OrthoDB" id="9805588at2"/>
<dbReference type="KEGG" id="ahz:APS56_11455"/>
<protein>
    <submittedName>
        <fullName evidence="2">Adenylate cyclase</fullName>
    </submittedName>
</protein>
<accession>A0A0P0D9Z1</accession>
<dbReference type="PIRSF" id="PIRSF016487">
    <property type="entry name" value="CYTH_UCP016487"/>
    <property type="match status" value="1"/>
</dbReference>
<keyword evidence="3" id="KW-1185">Reference proteome</keyword>
<dbReference type="Proteomes" id="UP000057981">
    <property type="component" value="Chromosome"/>
</dbReference>
<dbReference type="EMBL" id="CP012898">
    <property type="protein sequence ID" value="ALJ05704.1"/>
    <property type="molecule type" value="Genomic_DNA"/>
</dbReference>
<dbReference type="PROSITE" id="PS51707">
    <property type="entry name" value="CYTH"/>
    <property type="match status" value="1"/>
</dbReference>
<sequence length="158" mass="18408">MIEIERKFLVNSNAFKTEALKKTRIIQGFLNTDKSRTVRVRLKGDKGFLTIKGMSSKNGLSRFEWEKEIDKIDAEALLKLCEPTIIDKERYEVKVKNHTFEIDIFFGDNEGLTIAEIELESENETFEKPSWLGEEVTGQIQYYNSQLSKKPFKIWHGI</sequence>
<organism evidence="2 3">
    <name type="scientific">Pseudalgibacter alginicilyticus</name>
    <dbReference type="NCBI Taxonomy" id="1736674"/>
    <lineage>
        <taxon>Bacteria</taxon>
        <taxon>Pseudomonadati</taxon>
        <taxon>Bacteroidota</taxon>
        <taxon>Flavobacteriia</taxon>
        <taxon>Flavobacteriales</taxon>
        <taxon>Flavobacteriaceae</taxon>
        <taxon>Pseudalgibacter</taxon>
    </lineage>
</organism>
<dbReference type="SMART" id="SM01118">
    <property type="entry name" value="CYTH"/>
    <property type="match status" value="1"/>
</dbReference>
<dbReference type="AlphaFoldDB" id="A0A0P0D9Z1"/>